<name>A0AC35TQU3_9BILA</name>
<evidence type="ECO:0000313" key="1">
    <source>
        <dbReference type="Proteomes" id="UP000095286"/>
    </source>
</evidence>
<proteinExistence type="predicted"/>
<sequence length="147" mass="17392">MKCKNYEKFMASNPFGNDNTVLIFKDEKVKVSKSILCIHTDYFYDLFFKNITQNEFEITAFNVAAFHCLYEAINKGESYKLTGENVLKLLDIRQVVDLEDLDPMIENWIRTDESKQYLMKILKHACMFRLESLIKLCQDKMSDNYKN</sequence>
<reference evidence="2" key="1">
    <citation type="submission" date="2016-11" db="UniProtKB">
        <authorList>
            <consortium name="WormBaseParasite"/>
        </authorList>
    </citation>
    <scope>IDENTIFICATION</scope>
    <source>
        <strain evidence="2">KR3021</strain>
    </source>
</reference>
<dbReference type="WBParaSite" id="RSKR_0000290150.1">
    <property type="protein sequence ID" value="RSKR_0000290150.1"/>
    <property type="gene ID" value="RSKR_0000290150"/>
</dbReference>
<evidence type="ECO:0000313" key="2">
    <source>
        <dbReference type="WBParaSite" id="RSKR_0000290150.1"/>
    </source>
</evidence>
<organism evidence="1 2">
    <name type="scientific">Rhabditophanes sp. KR3021</name>
    <dbReference type="NCBI Taxonomy" id="114890"/>
    <lineage>
        <taxon>Eukaryota</taxon>
        <taxon>Metazoa</taxon>
        <taxon>Ecdysozoa</taxon>
        <taxon>Nematoda</taxon>
        <taxon>Chromadorea</taxon>
        <taxon>Rhabditida</taxon>
        <taxon>Tylenchina</taxon>
        <taxon>Panagrolaimomorpha</taxon>
        <taxon>Strongyloidoidea</taxon>
        <taxon>Alloionematidae</taxon>
        <taxon>Rhabditophanes</taxon>
    </lineage>
</organism>
<protein>
    <submittedName>
        <fullName evidence="2">BTB domain-containing protein</fullName>
    </submittedName>
</protein>
<dbReference type="Proteomes" id="UP000095286">
    <property type="component" value="Unplaced"/>
</dbReference>
<accession>A0AC35TQU3</accession>